<accession>A0A6N2AGH8</accession>
<evidence type="ECO:0000256" key="1">
    <source>
        <dbReference type="SAM" id="MobiDB-lite"/>
    </source>
</evidence>
<dbReference type="Pfam" id="PF20167">
    <property type="entry name" value="Transposase_32"/>
    <property type="match status" value="1"/>
</dbReference>
<name>A0A6N2AGH8_SOLCI</name>
<dbReference type="EMBL" id="RXGB01026349">
    <property type="protein sequence ID" value="TMW81335.1"/>
    <property type="molecule type" value="Genomic_DNA"/>
</dbReference>
<evidence type="ECO:0000313" key="3">
    <source>
        <dbReference type="EMBL" id="TMW81335.1"/>
    </source>
</evidence>
<gene>
    <name evidence="3" type="ORF">EJD97_010271</name>
</gene>
<feature type="region of interest" description="Disordered" evidence="1">
    <location>
        <begin position="475"/>
        <end position="512"/>
    </location>
</feature>
<comment type="caution">
    <text evidence="3">The sequence shown here is derived from an EMBL/GenBank/DDBJ whole genome shotgun (WGS) entry which is preliminary data.</text>
</comment>
<feature type="compositionally biased region" description="Low complexity" evidence="1">
    <location>
        <begin position="41"/>
        <end position="52"/>
    </location>
</feature>
<feature type="region of interest" description="Disordered" evidence="1">
    <location>
        <begin position="1"/>
        <end position="97"/>
    </location>
</feature>
<evidence type="ECO:0000259" key="2">
    <source>
        <dbReference type="Pfam" id="PF20167"/>
    </source>
</evidence>
<dbReference type="AlphaFoldDB" id="A0A6N2AGH8"/>
<feature type="compositionally biased region" description="Polar residues" evidence="1">
    <location>
        <begin position="75"/>
        <end position="97"/>
    </location>
</feature>
<dbReference type="InterPro" id="IPR046796">
    <property type="entry name" value="Transposase_32_dom"/>
</dbReference>
<protein>
    <recommendedName>
        <fullName evidence="2">Putative plant transposon protein domain-containing protein</fullName>
    </recommendedName>
</protein>
<feature type="region of interest" description="Disordered" evidence="1">
    <location>
        <begin position="362"/>
        <end position="384"/>
    </location>
</feature>
<feature type="compositionally biased region" description="Polar residues" evidence="1">
    <location>
        <begin position="56"/>
        <end position="66"/>
    </location>
</feature>
<feature type="compositionally biased region" description="Basic and acidic residues" evidence="1">
    <location>
        <begin position="491"/>
        <end position="512"/>
    </location>
</feature>
<reference evidence="3" key="1">
    <citation type="submission" date="2019-05" db="EMBL/GenBank/DDBJ databases">
        <title>The de novo reference genome and transcriptome assemblies of the wild tomato species Solanum chilense.</title>
        <authorList>
            <person name="Stam R."/>
            <person name="Nosenko T."/>
            <person name="Hoerger A.C."/>
            <person name="Stephan W."/>
            <person name="Seidel M.A."/>
            <person name="Kuhn J.M.M."/>
            <person name="Haberer G."/>
            <person name="Tellier A."/>
        </authorList>
    </citation>
    <scope>NUCLEOTIDE SEQUENCE</scope>
    <source>
        <tissue evidence="3">Mature leaves</tissue>
    </source>
</reference>
<proteinExistence type="predicted"/>
<feature type="domain" description="Putative plant transposon protein" evidence="2">
    <location>
        <begin position="196"/>
        <end position="308"/>
    </location>
</feature>
<sequence length="535" mass="59167">MAPKQDQIYSRERSKSVAPSARMVIGTDDERNPEYVPPGTSTPSRAARAPRATPKKGTSSVVTASQYDEEHTLTGKPSGSATNEEGASGSLGVSWSDESSGFAEALTPATDQPNRWCVDGKFQVYSDAKFLIDKGFMTRTLTLERRVLTGSLPTMPTLRSQIDRRAAPAKEVPLEQVRVWGVQLVKDDHFLREPSLRETTKRWMALHLSVDGEGADWVIEPKGAIKKDNLTFTAKFLWLIVRHCLSPTAADNIITWDRAELMAAMIAGFEVDFAWLLQAVMHERAFKVTTTYPFPCMIFSLCRSACVPIWNVDQLKIPQGTVVVGLIRDEANELAPCRGPRPELPPLADDLTETVAQTLMTTQAASTDTTPVESIPGTSTAPSSFRTAPLPALVPLARVKKLEAQMATLLHHIQPWTQRSIAKTKKRLELKTIQYSERKIAEVHQCLVAFEFRVLDQPAPPPTEDTVLAALFATSEIPPPPPREHAKRRRDRAEDEARARKKEHREMEAARRASLAEKAVHLMRAGELAVGASSS</sequence>
<organism evidence="3">
    <name type="scientific">Solanum chilense</name>
    <name type="common">Tomato</name>
    <name type="synonym">Lycopersicon chilense</name>
    <dbReference type="NCBI Taxonomy" id="4083"/>
    <lineage>
        <taxon>Eukaryota</taxon>
        <taxon>Viridiplantae</taxon>
        <taxon>Streptophyta</taxon>
        <taxon>Embryophyta</taxon>
        <taxon>Tracheophyta</taxon>
        <taxon>Spermatophyta</taxon>
        <taxon>Magnoliopsida</taxon>
        <taxon>eudicotyledons</taxon>
        <taxon>Gunneridae</taxon>
        <taxon>Pentapetalae</taxon>
        <taxon>asterids</taxon>
        <taxon>lamiids</taxon>
        <taxon>Solanales</taxon>
        <taxon>Solanaceae</taxon>
        <taxon>Solanoideae</taxon>
        <taxon>Solaneae</taxon>
        <taxon>Solanum</taxon>
        <taxon>Solanum subgen. Lycopersicon</taxon>
    </lineage>
</organism>